<proteinExistence type="predicted"/>
<dbReference type="RefSeq" id="WP_346055269.1">
    <property type="nucleotide sequence ID" value="NZ_BAABIB010000098.1"/>
</dbReference>
<evidence type="ECO:0000313" key="2">
    <source>
        <dbReference type="EMBL" id="GAA5172245.1"/>
    </source>
</evidence>
<dbReference type="InterPro" id="IPR012338">
    <property type="entry name" value="Beta-lactam/transpept-like"/>
</dbReference>
<feature type="domain" description="Beta-lactamase-related" evidence="1">
    <location>
        <begin position="17"/>
        <end position="328"/>
    </location>
</feature>
<reference evidence="3" key="1">
    <citation type="journal article" date="2019" name="Int. J. Syst. Evol. Microbiol.">
        <title>The Global Catalogue of Microorganisms (GCM) 10K type strain sequencing project: providing services to taxonomists for standard genome sequencing and annotation.</title>
        <authorList>
            <consortium name="The Broad Institute Genomics Platform"/>
            <consortium name="The Broad Institute Genome Sequencing Center for Infectious Disease"/>
            <person name="Wu L."/>
            <person name="Ma J."/>
        </authorList>
    </citation>
    <scope>NUCLEOTIDE SEQUENCE [LARGE SCALE GENOMIC DNA]</scope>
    <source>
        <strain evidence="3">JCM 18054</strain>
    </source>
</reference>
<comment type="caution">
    <text evidence="2">The sequence shown here is derived from an EMBL/GenBank/DDBJ whole genome shotgun (WGS) entry which is preliminary data.</text>
</comment>
<protein>
    <submittedName>
        <fullName evidence="2">Serine hydrolase domain-containing protein</fullName>
    </submittedName>
</protein>
<dbReference type="SUPFAM" id="SSF56601">
    <property type="entry name" value="beta-lactamase/transpeptidase-like"/>
    <property type="match status" value="1"/>
</dbReference>
<keyword evidence="2" id="KW-0378">Hydrolase</keyword>
<name>A0ABP9R651_9PSEU</name>
<organism evidence="2 3">
    <name type="scientific">Amycolatopsis dongchuanensis</name>
    <dbReference type="NCBI Taxonomy" id="1070866"/>
    <lineage>
        <taxon>Bacteria</taxon>
        <taxon>Bacillati</taxon>
        <taxon>Actinomycetota</taxon>
        <taxon>Actinomycetes</taxon>
        <taxon>Pseudonocardiales</taxon>
        <taxon>Pseudonocardiaceae</taxon>
        <taxon>Amycolatopsis</taxon>
    </lineage>
</organism>
<dbReference type="Gene3D" id="3.40.710.10">
    <property type="entry name" value="DD-peptidase/beta-lactamase superfamily"/>
    <property type="match status" value="1"/>
</dbReference>
<dbReference type="EMBL" id="BAABIB010000098">
    <property type="protein sequence ID" value="GAA5172245.1"/>
    <property type="molecule type" value="Genomic_DNA"/>
</dbReference>
<dbReference type="Pfam" id="PF00144">
    <property type="entry name" value="Beta-lactamase"/>
    <property type="match status" value="1"/>
</dbReference>
<gene>
    <name evidence="2" type="ORF">GCM10023214_53500</name>
</gene>
<dbReference type="InterPro" id="IPR001466">
    <property type="entry name" value="Beta-lactam-related"/>
</dbReference>
<evidence type="ECO:0000259" key="1">
    <source>
        <dbReference type="Pfam" id="PF00144"/>
    </source>
</evidence>
<keyword evidence="3" id="KW-1185">Reference proteome</keyword>
<dbReference type="PANTHER" id="PTHR43283">
    <property type="entry name" value="BETA-LACTAMASE-RELATED"/>
    <property type="match status" value="1"/>
</dbReference>
<dbReference type="InterPro" id="IPR050789">
    <property type="entry name" value="Diverse_Enzym_Activities"/>
</dbReference>
<evidence type="ECO:0000313" key="3">
    <source>
        <dbReference type="Proteomes" id="UP001500192"/>
    </source>
</evidence>
<sequence>MVELDEIRTWAHERLPDLLARHQVPGAALAVSAGEEVVETAAGVLNTATGVAATADSVFQVGSITKVWTTTLAMQLVDEGKLDIDAPVRRYLPEFALADEEAAARITVRQLMCHVSGFGGDSFTDTGPGDDCVEKYVAALRDAPQLFPPGEMFSYNNAAFCVLGRIVEVLRDKSYDDCLRDHLCAPLRLTHTATGPAEAIRYRAAVGHIRPGPDAEPQPAPVWALTRSNAPAGAVLSMRPRDLLTFARMHLVHNTVLSEAGAQAMRERQVTLPEPGPLAAAWGLGWQIFDLPAGTVIGHNGGTIGQAAYLRVVPAHDVGVALFTNGGTSYLVYQEIVGRVLRDLTGIELPPMPLPEPHAPRIDASRYIGTYASPVTEAVVSQDDDGRVWLARTPKGAFASGLGETPVSTELVAWSGDTLLAVEPEPGPFAPHTFLGDDGQGHARYLYWRHRLIPRVA</sequence>
<dbReference type="GO" id="GO:0016787">
    <property type="term" value="F:hydrolase activity"/>
    <property type="evidence" value="ECO:0007669"/>
    <property type="project" value="UniProtKB-KW"/>
</dbReference>
<dbReference type="PANTHER" id="PTHR43283:SF3">
    <property type="entry name" value="BETA-LACTAMASE FAMILY PROTEIN (AFU_ORTHOLOGUE AFUA_5G07500)"/>
    <property type="match status" value="1"/>
</dbReference>
<dbReference type="Proteomes" id="UP001500192">
    <property type="component" value="Unassembled WGS sequence"/>
</dbReference>
<accession>A0ABP9R651</accession>